<protein>
    <recommendedName>
        <fullName evidence="1">DUF4817 domain-containing protein</fullName>
    </recommendedName>
</protein>
<proteinExistence type="predicted"/>
<keyword evidence="3" id="KW-1185">Reference proteome</keyword>
<comment type="caution">
    <text evidence="2">The sequence shown here is derived from an EMBL/GenBank/DDBJ whole genome shotgun (WGS) entry which is preliminary data.</text>
</comment>
<evidence type="ECO:0000259" key="1">
    <source>
        <dbReference type="Pfam" id="PF16087"/>
    </source>
</evidence>
<accession>A0ABQ8TFR7</accession>
<name>A0ABQ8TFR7_PERAM</name>
<dbReference type="Pfam" id="PF16087">
    <property type="entry name" value="DUF4817"/>
    <property type="match status" value="1"/>
</dbReference>
<feature type="domain" description="DUF4817" evidence="1">
    <location>
        <begin position="190"/>
        <end position="243"/>
    </location>
</feature>
<organism evidence="2 3">
    <name type="scientific">Periplaneta americana</name>
    <name type="common">American cockroach</name>
    <name type="synonym">Blatta americana</name>
    <dbReference type="NCBI Taxonomy" id="6978"/>
    <lineage>
        <taxon>Eukaryota</taxon>
        <taxon>Metazoa</taxon>
        <taxon>Ecdysozoa</taxon>
        <taxon>Arthropoda</taxon>
        <taxon>Hexapoda</taxon>
        <taxon>Insecta</taxon>
        <taxon>Pterygota</taxon>
        <taxon>Neoptera</taxon>
        <taxon>Polyneoptera</taxon>
        <taxon>Dictyoptera</taxon>
        <taxon>Blattodea</taxon>
        <taxon>Blattoidea</taxon>
        <taxon>Blattidae</taxon>
        <taxon>Blattinae</taxon>
        <taxon>Periplaneta</taxon>
    </lineage>
</organism>
<dbReference type="PANTHER" id="PTHR47326">
    <property type="entry name" value="TRANSPOSABLE ELEMENT TC3 TRANSPOSASE-LIKE PROTEIN"/>
    <property type="match status" value="1"/>
</dbReference>
<dbReference type="Proteomes" id="UP001148838">
    <property type="component" value="Unassembled WGS sequence"/>
</dbReference>
<gene>
    <name evidence="2" type="ORF">ANN_06653</name>
</gene>
<reference evidence="2 3" key="1">
    <citation type="journal article" date="2022" name="Allergy">
        <title>Genome assembly and annotation of Periplaneta americana reveal a comprehensive cockroach allergen profile.</title>
        <authorList>
            <person name="Wang L."/>
            <person name="Xiong Q."/>
            <person name="Saelim N."/>
            <person name="Wang L."/>
            <person name="Nong W."/>
            <person name="Wan A.T."/>
            <person name="Shi M."/>
            <person name="Liu X."/>
            <person name="Cao Q."/>
            <person name="Hui J.H.L."/>
            <person name="Sookrung N."/>
            <person name="Leung T.F."/>
            <person name="Tungtrongchitr A."/>
            <person name="Tsui S.K.W."/>
        </authorList>
    </citation>
    <scope>NUCLEOTIDE SEQUENCE [LARGE SCALE GENOMIC DNA]</scope>
    <source>
        <strain evidence="2">PWHHKU_190912</strain>
    </source>
</reference>
<dbReference type="InterPro" id="IPR032135">
    <property type="entry name" value="DUF4817"/>
</dbReference>
<dbReference type="PANTHER" id="PTHR47326:SF1">
    <property type="entry name" value="HTH PSQ-TYPE DOMAIN-CONTAINING PROTEIN"/>
    <property type="match status" value="1"/>
</dbReference>
<evidence type="ECO:0000313" key="2">
    <source>
        <dbReference type="EMBL" id="KAJ4444856.1"/>
    </source>
</evidence>
<sequence length="303" mass="34298">MKNVVCNILQSLLQLTSEIDLFSITIDIVKLLMCNGITKQSLVQIHPVGLQSVNGTLILRQDSSQAVAISSVPTTVVASPRTRGQSATKKFLISMQTLIENDDKFIRSVVFSDEAIFHLSGKVNKRLLNLNDITIAKEYFTISVTNNLGILDTSTRITLSFPKKSTDVNSNREPCNAVQSNHQLRMDAYTFPELADMVICYGEARGNERRALNMYQQQFQNKNHPHHTMFARLYQRLRDDGSLRLRRIGGRPRRHLFSIHDYTELKGKVSSFVLAGRIEEIVYALCEFIRIRRNAALLLLSAS</sequence>
<evidence type="ECO:0000313" key="3">
    <source>
        <dbReference type="Proteomes" id="UP001148838"/>
    </source>
</evidence>
<dbReference type="EMBL" id="JAJSOF020000011">
    <property type="protein sequence ID" value="KAJ4444856.1"/>
    <property type="molecule type" value="Genomic_DNA"/>
</dbReference>